<dbReference type="AlphaFoldDB" id="D0I959"/>
<accession>D0I959</accession>
<keyword evidence="2" id="KW-1185">Reference proteome</keyword>
<gene>
    <name evidence="1" type="ORF">VHA_002396</name>
</gene>
<sequence>MPDCNPLRVTLFVSYPFKLCDAGSGTYFRGAGRRTLEKGEGELEVCRTKKRDLADHTFFVS</sequence>
<organism evidence="1 2">
    <name type="scientific">Grimontia hollisae CIP 101886</name>
    <dbReference type="NCBI Taxonomy" id="675812"/>
    <lineage>
        <taxon>Bacteria</taxon>
        <taxon>Pseudomonadati</taxon>
        <taxon>Pseudomonadota</taxon>
        <taxon>Gammaproteobacteria</taxon>
        <taxon>Vibrionales</taxon>
        <taxon>Vibrionaceae</taxon>
        <taxon>Grimontia</taxon>
    </lineage>
</organism>
<dbReference type="EMBL" id="ADAQ01000012">
    <property type="protein sequence ID" value="EEY71974.1"/>
    <property type="molecule type" value="Genomic_DNA"/>
</dbReference>
<proteinExistence type="predicted"/>
<evidence type="ECO:0000313" key="1">
    <source>
        <dbReference type="EMBL" id="EEY71974.1"/>
    </source>
</evidence>
<dbReference type="Proteomes" id="UP000003604">
    <property type="component" value="Unassembled WGS sequence"/>
</dbReference>
<comment type="caution">
    <text evidence="1">The sequence shown here is derived from an EMBL/GenBank/DDBJ whole genome shotgun (WGS) entry which is preliminary data.</text>
</comment>
<reference evidence="1 2" key="1">
    <citation type="submission" date="2009-10" db="EMBL/GenBank/DDBJ databases">
        <authorList>
            <consortium name="Los Alamos National Laboratory (LANL)"/>
            <consortium name="National Microbial Pathogen Data Resource (NMPDR)"/>
            <person name="Saunders E.H."/>
            <person name="Munk A.C."/>
            <person name="Tapia R."/>
            <person name="Green L."/>
            <person name="Rogers Y."/>
            <person name="Detter J.C."/>
            <person name="Bruce D."/>
            <person name="Brettin T.S."/>
            <person name="Colwell R.R."/>
            <person name="Huq A."/>
            <person name="Grim C.J."/>
            <person name="Hasan N.A."/>
            <person name="Bartels D."/>
            <person name="Vonstein V."/>
        </authorList>
    </citation>
    <scope>NUCLEOTIDE SEQUENCE [LARGE SCALE GENOMIC DNA]</scope>
    <source>
        <strain evidence="1 2">CIP 101886</strain>
    </source>
</reference>
<name>D0I959_GRIHO</name>
<protein>
    <submittedName>
        <fullName evidence="1">Uncharacterized protein</fullName>
    </submittedName>
</protein>
<evidence type="ECO:0000313" key="2">
    <source>
        <dbReference type="Proteomes" id="UP000003604"/>
    </source>
</evidence>